<keyword evidence="2" id="KW-0238">DNA-binding</keyword>
<reference evidence="6" key="1">
    <citation type="submission" date="2014-11" db="EMBL/GenBank/DDBJ databases">
        <title>Genome sequencing of Roseivirga sp. D-25.</title>
        <authorList>
            <person name="Selvaratnam C."/>
            <person name="Thevarajoo S."/>
            <person name="Goh K.M."/>
            <person name="Eee R."/>
            <person name="Chan K.-G."/>
            <person name="Chong C.S."/>
        </authorList>
    </citation>
    <scope>NUCLEOTIDE SEQUENCE [LARGE SCALE GENOMIC DNA]</scope>
    <source>
        <strain evidence="6">D-25</strain>
    </source>
</reference>
<dbReference type="GO" id="GO:0003700">
    <property type="term" value="F:DNA-binding transcription factor activity"/>
    <property type="evidence" value="ECO:0007669"/>
    <property type="project" value="InterPro"/>
</dbReference>
<evidence type="ECO:0000313" key="6">
    <source>
        <dbReference type="Proteomes" id="UP000036908"/>
    </source>
</evidence>
<dbReference type="InterPro" id="IPR036388">
    <property type="entry name" value="WH-like_DNA-bd_sf"/>
</dbReference>
<evidence type="ECO:0000256" key="2">
    <source>
        <dbReference type="ARBA" id="ARBA00023125"/>
    </source>
</evidence>
<protein>
    <submittedName>
        <fullName evidence="5">ArsR family transcriptional regulator</fullName>
    </submittedName>
</protein>
<dbReference type="NCBIfam" id="NF033788">
    <property type="entry name" value="HTH_metalloreg"/>
    <property type="match status" value="1"/>
</dbReference>
<dbReference type="SUPFAM" id="SSF46785">
    <property type="entry name" value="Winged helix' DNA-binding domain"/>
    <property type="match status" value="1"/>
</dbReference>
<dbReference type="PRINTS" id="PR00778">
    <property type="entry name" value="HTHARSR"/>
</dbReference>
<keyword evidence="6" id="KW-1185">Reference proteome</keyword>
<feature type="domain" description="HTH arsR-type" evidence="4">
    <location>
        <begin position="3"/>
        <end position="98"/>
    </location>
</feature>
<dbReference type="InterPro" id="IPR036390">
    <property type="entry name" value="WH_DNA-bd_sf"/>
</dbReference>
<dbReference type="PANTHER" id="PTHR33154:SF18">
    <property type="entry name" value="ARSENICAL RESISTANCE OPERON REPRESSOR"/>
    <property type="match status" value="1"/>
</dbReference>
<dbReference type="SMART" id="SM00418">
    <property type="entry name" value="HTH_ARSR"/>
    <property type="match status" value="1"/>
</dbReference>
<accession>A0A0L8ANG5</accession>
<dbReference type="EMBL" id="JSVA01000005">
    <property type="protein sequence ID" value="KOF03780.1"/>
    <property type="molecule type" value="Genomic_DNA"/>
</dbReference>
<dbReference type="Gene3D" id="1.10.10.10">
    <property type="entry name" value="Winged helix-like DNA-binding domain superfamily/Winged helix DNA-binding domain"/>
    <property type="match status" value="1"/>
</dbReference>
<dbReference type="Pfam" id="PF01022">
    <property type="entry name" value="HTH_5"/>
    <property type="match status" value="1"/>
</dbReference>
<dbReference type="InterPro" id="IPR051081">
    <property type="entry name" value="HTH_MetalResp_TranReg"/>
</dbReference>
<gene>
    <name evidence="5" type="ORF">OB69_04235</name>
</gene>
<evidence type="ECO:0000256" key="1">
    <source>
        <dbReference type="ARBA" id="ARBA00023015"/>
    </source>
</evidence>
<dbReference type="InterPro" id="IPR001845">
    <property type="entry name" value="HTH_ArsR_DNA-bd_dom"/>
</dbReference>
<dbReference type="AlphaFoldDB" id="A0A0L8ANG5"/>
<dbReference type="OrthoDB" id="9798835at2"/>
<keyword evidence="3" id="KW-0804">Transcription</keyword>
<dbReference type="InterPro" id="IPR011991">
    <property type="entry name" value="ArsR-like_HTH"/>
</dbReference>
<dbReference type="CDD" id="cd00090">
    <property type="entry name" value="HTH_ARSR"/>
    <property type="match status" value="1"/>
</dbReference>
<dbReference type="PROSITE" id="PS50987">
    <property type="entry name" value="HTH_ARSR_2"/>
    <property type="match status" value="1"/>
</dbReference>
<comment type="caution">
    <text evidence="5">The sequence shown here is derived from an EMBL/GenBank/DDBJ whole genome shotgun (WGS) entry which is preliminary data.</text>
</comment>
<organism evidence="5 6">
    <name type="scientific">Roseivirga seohaensis subsp. aquiponti</name>
    <dbReference type="NCBI Taxonomy" id="1566026"/>
    <lineage>
        <taxon>Bacteria</taxon>
        <taxon>Pseudomonadati</taxon>
        <taxon>Bacteroidota</taxon>
        <taxon>Cytophagia</taxon>
        <taxon>Cytophagales</taxon>
        <taxon>Roseivirgaceae</taxon>
        <taxon>Roseivirga</taxon>
    </lineage>
</organism>
<sequence>MKLKNFSLPFGAQIFKSLSDEARVRILHLLLKNGEMTISDLEHILDYTQTKTSRHVTYLKNSNIVNARKHDQWVFYSIREEVELVMIQIFNFLNKDARLQKDQETYEILKSNRELAENRISKQGWSI</sequence>
<name>A0A0L8ANG5_9BACT</name>
<evidence type="ECO:0000259" key="4">
    <source>
        <dbReference type="PROSITE" id="PS50987"/>
    </source>
</evidence>
<dbReference type="PANTHER" id="PTHR33154">
    <property type="entry name" value="TRANSCRIPTIONAL REGULATOR, ARSR FAMILY"/>
    <property type="match status" value="1"/>
</dbReference>
<dbReference type="PATRIC" id="fig|1566026.4.peg.2673"/>
<evidence type="ECO:0000313" key="5">
    <source>
        <dbReference type="EMBL" id="KOF03780.1"/>
    </source>
</evidence>
<dbReference type="RefSeq" id="WP_053222457.1">
    <property type="nucleotide sequence ID" value="NZ_JSVA01000005.1"/>
</dbReference>
<evidence type="ECO:0000256" key="3">
    <source>
        <dbReference type="ARBA" id="ARBA00023163"/>
    </source>
</evidence>
<dbReference type="Proteomes" id="UP000036908">
    <property type="component" value="Unassembled WGS sequence"/>
</dbReference>
<keyword evidence="1" id="KW-0805">Transcription regulation</keyword>
<dbReference type="GO" id="GO:0003677">
    <property type="term" value="F:DNA binding"/>
    <property type="evidence" value="ECO:0007669"/>
    <property type="project" value="UniProtKB-KW"/>
</dbReference>
<proteinExistence type="predicted"/>